<dbReference type="Proteomes" id="UP000237000">
    <property type="component" value="Unassembled WGS sequence"/>
</dbReference>
<accession>A0A2P5FAT3</accession>
<dbReference type="SMART" id="SM00256">
    <property type="entry name" value="FBOX"/>
    <property type="match status" value="1"/>
</dbReference>
<dbReference type="AlphaFoldDB" id="A0A2P5FAT3"/>
<keyword evidence="3" id="KW-1185">Reference proteome</keyword>
<dbReference type="CDD" id="cd22162">
    <property type="entry name" value="F-box_AtSKIP3-like"/>
    <property type="match status" value="1"/>
</dbReference>
<dbReference type="STRING" id="63057.A0A2P5FAT3"/>
<name>A0A2P5FAT3_TREOI</name>
<proteinExistence type="predicted"/>
<dbReference type="InParanoid" id="A0A2P5FAT3"/>
<gene>
    <name evidence="2" type="ORF">TorRG33x02_094000</name>
</gene>
<dbReference type="InterPro" id="IPR036047">
    <property type="entry name" value="F-box-like_dom_sf"/>
</dbReference>
<dbReference type="OrthoDB" id="1918565at2759"/>
<dbReference type="InterPro" id="IPR001810">
    <property type="entry name" value="F-box_dom"/>
</dbReference>
<feature type="domain" description="F-box" evidence="1">
    <location>
        <begin position="10"/>
        <end position="56"/>
    </location>
</feature>
<dbReference type="Gene3D" id="1.20.1280.50">
    <property type="match status" value="1"/>
</dbReference>
<dbReference type="EMBL" id="JXTC01000048">
    <property type="protein sequence ID" value="PON94887.1"/>
    <property type="molecule type" value="Genomic_DNA"/>
</dbReference>
<reference evidence="3" key="1">
    <citation type="submission" date="2016-06" db="EMBL/GenBank/DDBJ databases">
        <title>Parallel loss of symbiosis genes in relatives of nitrogen-fixing non-legume Parasponia.</title>
        <authorList>
            <person name="Van Velzen R."/>
            <person name="Holmer R."/>
            <person name="Bu F."/>
            <person name="Rutten L."/>
            <person name="Van Zeijl A."/>
            <person name="Liu W."/>
            <person name="Santuari L."/>
            <person name="Cao Q."/>
            <person name="Sharma T."/>
            <person name="Shen D."/>
            <person name="Roswanjaya Y."/>
            <person name="Wardhani T."/>
            <person name="Kalhor M.S."/>
            <person name="Jansen J."/>
            <person name="Van den Hoogen J."/>
            <person name="Gungor B."/>
            <person name="Hartog M."/>
            <person name="Hontelez J."/>
            <person name="Verver J."/>
            <person name="Yang W.-C."/>
            <person name="Schijlen E."/>
            <person name="Repin R."/>
            <person name="Schilthuizen M."/>
            <person name="Schranz E."/>
            <person name="Heidstra R."/>
            <person name="Miyata K."/>
            <person name="Fedorova E."/>
            <person name="Kohlen W."/>
            <person name="Bisseling T."/>
            <person name="Smit S."/>
            <person name="Geurts R."/>
        </authorList>
    </citation>
    <scope>NUCLEOTIDE SEQUENCE [LARGE SCALE GENOMIC DNA]</scope>
    <source>
        <strain evidence="3">cv. RG33-2</strain>
    </source>
</reference>
<evidence type="ECO:0000259" key="1">
    <source>
        <dbReference type="PROSITE" id="PS50181"/>
    </source>
</evidence>
<sequence length="102" mass="11739">MEILENQDTTSYFSALSEELISLILSKTSSRDACRISAVSSQFRSAAESDRVWECFLPPHYLEIIPRCVDPLIFASKKELYSRLSRSLIFIDNNTKVRTYII</sequence>
<dbReference type="Pfam" id="PF00646">
    <property type="entry name" value="F-box"/>
    <property type="match status" value="1"/>
</dbReference>
<dbReference type="PROSITE" id="PS50181">
    <property type="entry name" value="FBOX"/>
    <property type="match status" value="1"/>
</dbReference>
<evidence type="ECO:0000313" key="2">
    <source>
        <dbReference type="EMBL" id="PON94887.1"/>
    </source>
</evidence>
<dbReference type="PANTHER" id="PTHR32278">
    <property type="entry name" value="F-BOX DOMAIN-CONTAINING PROTEIN"/>
    <property type="match status" value="1"/>
</dbReference>
<protein>
    <submittedName>
        <fullName evidence="2">F-box domain containing protein</fullName>
    </submittedName>
</protein>
<dbReference type="SUPFAM" id="SSF81383">
    <property type="entry name" value="F-box domain"/>
    <property type="match status" value="1"/>
</dbReference>
<comment type="caution">
    <text evidence="2">The sequence shown here is derived from an EMBL/GenBank/DDBJ whole genome shotgun (WGS) entry which is preliminary data.</text>
</comment>
<organism evidence="2 3">
    <name type="scientific">Trema orientale</name>
    <name type="common">Charcoal tree</name>
    <name type="synonym">Celtis orientalis</name>
    <dbReference type="NCBI Taxonomy" id="63057"/>
    <lineage>
        <taxon>Eukaryota</taxon>
        <taxon>Viridiplantae</taxon>
        <taxon>Streptophyta</taxon>
        <taxon>Embryophyta</taxon>
        <taxon>Tracheophyta</taxon>
        <taxon>Spermatophyta</taxon>
        <taxon>Magnoliopsida</taxon>
        <taxon>eudicotyledons</taxon>
        <taxon>Gunneridae</taxon>
        <taxon>Pentapetalae</taxon>
        <taxon>rosids</taxon>
        <taxon>fabids</taxon>
        <taxon>Rosales</taxon>
        <taxon>Cannabaceae</taxon>
        <taxon>Trema</taxon>
    </lineage>
</organism>
<dbReference type="PANTHER" id="PTHR32278:SF111">
    <property type="entry name" value="F-BOX PROTEIN PP2-B12-RELATED"/>
    <property type="match status" value="1"/>
</dbReference>
<evidence type="ECO:0000313" key="3">
    <source>
        <dbReference type="Proteomes" id="UP000237000"/>
    </source>
</evidence>